<keyword evidence="1" id="KW-0472">Membrane</keyword>
<evidence type="ECO:0000313" key="2">
    <source>
        <dbReference type="EMBL" id="GAA4886842.1"/>
    </source>
</evidence>
<protein>
    <submittedName>
        <fullName evidence="2">Uncharacterized protein</fullName>
    </submittedName>
</protein>
<reference evidence="3" key="1">
    <citation type="journal article" date="2019" name="Int. J. Syst. Evol. Microbiol.">
        <title>The Global Catalogue of Microorganisms (GCM) 10K type strain sequencing project: providing services to taxonomists for standard genome sequencing and annotation.</title>
        <authorList>
            <consortium name="The Broad Institute Genomics Platform"/>
            <consortium name="The Broad Institute Genome Sequencing Center for Infectious Disease"/>
            <person name="Wu L."/>
            <person name="Ma J."/>
        </authorList>
    </citation>
    <scope>NUCLEOTIDE SEQUENCE [LARGE SCALE GENOMIC DNA]</scope>
    <source>
        <strain evidence="3">JCM 18274</strain>
    </source>
</reference>
<feature type="transmembrane region" description="Helical" evidence="1">
    <location>
        <begin position="37"/>
        <end position="59"/>
    </location>
</feature>
<keyword evidence="3" id="KW-1185">Reference proteome</keyword>
<name>A0ABP9EUK0_9FLAO</name>
<gene>
    <name evidence="2" type="ORF">GCM10023311_07980</name>
</gene>
<organism evidence="2 3">
    <name type="scientific">Flaviramulus aquimarinus</name>
    <dbReference type="NCBI Taxonomy" id="1170456"/>
    <lineage>
        <taxon>Bacteria</taxon>
        <taxon>Pseudomonadati</taxon>
        <taxon>Bacteroidota</taxon>
        <taxon>Flavobacteriia</taxon>
        <taxon>Flavobacteriales</taxon>
        <taxon>Flavobacteriaceae</taxon>
        <taxon>Flaviramulus</taxon>
    </lineage>
</organism>
<proteinExistence type="predicted"/>
<sequence>MADNINFKQYWKKQIIETPTPEELIKKANKFKRKIRFRLIVANIVLLISCMGISFVWFYYQPEYLTTKIGIIVIIIAILIYLAFQVTLTSLLFKRNYEVNAKDQLLQLLKLKEKQRFQRTTLLNGYFFLLSLGLGLYMYEYAVRMTLTWAIVTYGIVLFMIALNAFYFRPKTIKKQQAQLNKLIAQLKDLKDQLNH</sequence>
<feature type="transmembrane region" description="Helical" evidence="1">
    <location>
        <begin position="71"/>
        <end position="93"/>
    </location>
</feature>
<accession>A0ABP9EUK0</accession>
<dbReference type="EMBL" id="BAABJH010000001">
    <property type="protein sequence ID" value="GAA4886842.1"/>
    <property type="molecule type" value="Genomic_DNA"/>
</dbReference>
<comment type="caution">
    <text evidence="2">The sequence shown here is derived from an EMBL/GenBank/DDBJ whole genome shotgun (WGS) entry which is preliminary data.</text>
</comment>
<feature type="transmembrane region" description="Helical" evidence="1">
    <location>
        <begin position="145"/>
        <end position="167"/>
    </location>
</feature>
<dbReference type="RefSeq" id="WP_345272751.1">
    <property type="nucleotide sequence ID" value="NZ_BAABJH010000001.1"/>
</dbReference>
<keyword evidence="1" id="KW-1133">Transmembrane helix</keyword>
<evidence type="ECO:0000256" key="1">
    <source>
        <dbReference type="SAM" id="Phobius"/>
    </source>
</evidence>
<feature type="transmembrane region" description="Helical" evidence="1">
    <location>
        <begin position="121"/>
        <end position="139"/>
    </location>
</feature>
<evidence type="ECO:0000313" key="3">
    <source>
        <dbReference type="Proteomes" id="UP001500433"/>
    </source>
</evidence>
<keyword evidence="1" id="KW-0812">Transmembrane</keyword>
<dbReference type="Proteomes" id="UP001500433">
    <property type="component" value="Unassembled WGS sequence"/>
</dbReference>